<evidence type="ECO:0000256" key="1">
    <source>
        <dbReference type="ARBA" id="ARBA00004141"/>
    </source>
</evidence>
<evidence type="ECO:0000313" key="9">
    <source>
        <dbReference type="EMBL" id="BFF96088.1"/>
    </source>
</evidence>
<dbReference type="EMBL" id="AP029264">
    <property type="protein sequence ID" value="BFF96088.1"/>
    <property type="molecule type" value="Genomic_DNA"/>
</dbReference>
<feature type="transmembrane region" description="Helical" evidence="7">
    <location>
        <begin position="130"/>
        <end position="149"/>
    </location>
</feature>
<gene>
    <name evidence="9" type="ORF">DMAD_13356</name>
</gene>
<reference evidence="9 10" key="1">
    <citation type="submission" date="2024-02" db="EMBL/GenBank/DDBJ databases">
        <title>A chromosome-level genome assembly of Drosophila madeirensis, a fruit fly species endemic to Madeira island.</title>
        <authorList>
            <person name="Tomihara K."/>
            <person name="Llopart A."/>
            <person name="Yamamoto D."/>
        </authorList>
    </citation>
    <scope>NUCLEOTIDE SEQUENCE [LARGE SCALE GENOMIC DNA]</scope>
    <source>
        <strain evidence="9 10">RF1</strain>
    </source>
</reference>
<dbReference type="SUPFAM" id="SSF144091">
    <property type="entry name" value="Rhomboid-like"/>
    <property type="match status" value="1"/>
</dbReference>
<feature type="transmembrane region" description="Helical" evidence="7">
    <location>
        <begin position="242"/>
        <end position="260"/>
    </location>
</feature>
<feature type="domain" description="Peptidase S54 rhomboid" evidence="8">
    <location>
        <begin position="115"/>
        <end position="261"/>
    </location>
</feature>
<evidence type="ECO:0000259" key="8">
    <source>
        <dbReference type="Pfam" id="PF01694"/>
    </source>
</evidence>
<dbReference type="PANTHER" id="PTHR45840:SF10">
    <property type="entry name" value="RHOMBOID PROTEASE"/>
    <property type="match status" value="1"/>
</dbReference>
<comment type="subcellular location">
    <subcellularLocation>
        <location evidence="1">Membrane</location>
        <topology evidence="1">Multi-pass membrane protein</topology>
    </subcellularLocation>
</comment>
<dbReference type="AlphaFoldDB" id="A0AAU9FK00"/>
<dbReference type="InterPro" id="IPR022764">
    <property type="entry name" value="Peptidase_S54_rhomboid_dom"/>
</dbReference>
<feature type="transmembrane region" description="Helical" evidence="7">
    <location>
        <begin position="180"/>
        <end position="200"/>
    </location>
</feature>
<keyword evidence="3 7" id="KW-0812">Transmembrane</keyword>
<feature type="transmembrane region" description="Helical" evidence="7">
    <location>
        <begin position="81"/>
        <end position="99"/>
    </location>
</feature>
<evidence type="ECO:0000313" key="10">
    <source>
        <dbReference type="Proteomes" id="UP001500889"/>
    </source>
</evidence>
<evidence type="ECO:0000256" key="4">
    <source>
        <dbReference type="ARBA" id="ARBA00022989"/>
    </source>
</evidence>
<dbReference type="GO" id="GO:0004252">
    <property type="term" value="F:serine-type endopeptidase activity"/>
    <property type="evidence" value="ECO:0007669"/>
    <property type="project" value="InterPro"/>
</dbReference>
<feature type="region of interest" description="Disordered" evidence="6">
    <location>
        <begin position="1"/>
        <end position="26"/>
    </location>
</feature>
<accession>A0AAU9FK00</accession>
<evidence type="ECO:0000256" key="6">
    <source>
        <dbReference type="SAM" id="MobiDB-lite"/>
    </source>
</evidence>
<organism evidence="9 10">
    <name type="scientific">Drosophila madeirensis</name>
    <name type="common">Fruit fly</name>
    <dbReference type="NCBI Taxonomy" id="30013"/>
    <lineage>
        <taxon>Eukaryota</taxon>
        <taxon>Metazoa</taxon>
        <taxon>Ecdysozoa</taxon>
        <taxon>Arthropoda</taxon>
        <taxon>Hexapoda</taxon>
        <taxon>Insecta</taxon>
        <taxon>Pterygota</taxon>
        <taxon>Neoptera</taxon>
        <taxon>Endopterygota</taxon>
        <taxon>Diptera</taxon>
        <taxon>Brachycera</taxon>
        <taxon>Muscomorpha</taxon>
        <taxon>Ephydroidea</taxon>
        <taxon>Drosophilidae</taxon>
        <taxon>Drosophila</taxon>
        <taxon>Sophophora</taxon>
    </lineage>
</organism>
<keyword evidence="10" id="KW-1185">Reference proteome</keyword>
<keyword evidence="5 7" id="KW-0472">Membrane</keyword>
<evidence type="ECO:0000256" key="5">
    <source>
        <dbReference type="ARBA" id="ARBA00023136"/>
    </source>
</evidence>
<keyword evidence="4 7" id="KW-1133">Transmembrane helix</keyword>
<proteinExistence type="inferred from homology"/>
<dbReference type="Pfam" id="PF01694">
    <property type="entry name" value="Rhomboid"/>
    <property type="match status" value="1"/>
</dbReference>
<dbReference type="InterPro" id="IPR035952">
    <property type="entry name" value="Rhomboid-like_sf"/>
</dbReference>
<protein>
    <submittedName>
        <fullName evidence="9">Protein rhomboid</fullName>
    </submittedName>
</protein>
<dbReference type="Proteomes" id="UP001500889">
    <property type="component" value="Chromosome U"/>
</dbReference>
<evidence type="ECO:0000256" key="2">
    <source>
        <dbReference type="ARBA" id="ARBA00009045"/>
    </source>
</evidence>
<sequence length="274" mass="31243">MPPRVDGSSEPRNNNNNVENNNKDNKDVRLLLLPEASADTTSPTPPRAPLQKIFIDDLTKGMTEGHDGDASRLKRQRLWRVPWFILLMCFMQLSLHLIANDCMQRRLIYKPEWSHEYWRLITYMLLHADAWHLTLNICLQCFIGVCLELEQGHCRLAVVYFAGGLAGALANAWLQPHLLLLGASAGVYAMLLSHVPHLVLNFYQLSHRFARIAALLILFLSDVGFTTFHFRQHHNRNPRISLEAHLGGGVAGLLCGFIVYRRVQQKSNQKSIYL</sequence>
<evidence type="ECO:0000256" key="3">
    <source>
        <dbReference type="ARBA" id="ARBA00022692"/>
    </source>
</evidence>
<feature type="transmembrane region" description="Helical" evidence="7">
    <location>
        <begin position="156"/>
        <end position="174"/>
    </location>
</feature>
<dbReference type="PANTHER" id="PTHR45840">
    <property type="entry name" value="RHOMBOID-RELATED PROTEIN"/>
    <property type="match status" value="1"/>
</dbReference>
<dbReference type="InterPro" id="IPR051739">
    <property type="entry name" value="Rhomboid_IM_Serine_Proteases"/>
</dbReference>
<dbReference type="Gene3D" id="1.20.1540.10">
    <property type="entry name" value="Rhomboid-like"/>
    <property type="match status" value="1"/>
</dbReference>
<comment type="similarity">
    <text evidence="2">Belongs to the peptidase S54 family.</text>
</comment>
<feature type="transmembrane region" description="Helical" evidence="7">
    <location>
        <begin position="212"/>
        <end position="230"/>
    </location>
</feature>
<name>A0AAU9FK00_DROMD</name>
<dbReference type="GO" id="GO:0016020">
    <property type="term" value="C:membrane"/>
    <property type="evidence" value="ECO:0007669"/>
    <property type="project" value="UniProtKB-SubCell"/>
</dbReference>
<evidence type="ECO:0000256" key="7">
    <source>
        <dbReference type="SAM" id="Phobius"/>
    </source>
</evidence>